<name>A0A915KFE2_ROMCU</name>
<feature type="region of interest" description="Disordered" evidence="1">
    <location>
        <begin position="1"/>
        <end position="23"/>
    </location>
</feature>
<keyword evidence="2" id="KW-1185">Reference proteome</keyword>
<evidence type="ECO:0000313" key="2">
    <source>
        <dbReference type="Proteomes" id="UP000887565"/>
    </source>
</evidence>
<dbReference type="AlphaFoldDB" id="A0A915KFE2"/>
<feature type="compositionally biased region" description="Basic and acidic residues" evidence="1">
    <location>
        <begin position="10"/>
        <end position="21"/>
    </location>
</feature>
<dbReference type="WBParaSite" id="nRc.2.0.1.t37095-RA">
    <property type="protein sequence ID" value="nRc.2.0.1.t37095-RA"/>
    <property type="gene ID" value="nRc.2.0.1.g37095"/>
</dbReference>
<evidence type="ECO:0000313" key="3">
    <source>
        <dbReference type="WBParaSite" id="nRc.2.0.1.t37095-RA"/>
    </source>
</evidence>
<sequence>MAAVGSLFLDDSRQKNDEQGTRVKGTVSNRSGVILIQKSVGNGLSIKIVKPIRSYLLGSK</sequence>
<protein>
    <submittedName>
        <fullName evidence="3">Uncharacterized protein</fullName>
    </submittedName>
</protein>
<reference evidence="3" key="1">
    <citation type="submission" date="2022-11" db="UniProtKB">
        <authorList>
            <consortium name="WormBaseParasite"/>
        </authorList>
    </citation>
    <scope>IDENTIFICATION</scope>
</reference>
<accession>A0A915KFE2</accession>
<organism evidence="2 3">
    <name type="scientific">Romanomermis culicivorax</name>
    <name type="common">Nematode worm</name>
    <dbReference type="NCBI Taxonomy" id="13658"/>
    <lineage>
        <taxon>Eukaryota</taxon>
        <taxon>Metazoa</taxon>
        <taxon>Ecdysozoa</taxon>
        <taxon>Nematoda</taxon>
        <taxon>Enoplea</taxon>
        <taxon>Dorylaimia</taxon>
        <taxon>Mermithida</taxon>
        <taxon>Mermithoidea</taxon>
        <taxon>Mermithidae</taxon>
        <taxon>Romanomermis</taxon>
    </lineage>
</organism>
<dbReference type="Proteomes" id="UP000887565">
    <property type="component" value="Unplaced"/>
</dbReference>
<proteinExistence type="predicted"/>
<evidence type="ECO:0000256" key="1">
    <source>
        <dbReference type="SAM" id="MobiDB-lite"/>
    </source>
</evidence>